<keyword evidence="2" id="KW-0378">Hydrolase</keyword>
<reference evidence="2 3" key="1">
    <citation type="journal article" date="2024" name="Chem. Sci.">
        <title>Discovery of megapolipeptins by genome mining of a Burkholderiales bacteria collection.</title>
        <authorList>
            <person name="Paulo B.S."/>
            <person name="Recchia M.J.J."/>
            <person name="Lee S."/>
            <person name="Fergusson C.H."/>
            <person name="Romanowski S.B."/>
            <person name="Hernandez A."/>
            <person name="Krull N."/>
            <person name="Liu D.Y."/>
            <person name="Cavanagh H."/>
            <person name="Bos A."/>
            <person name="Gray C.A."/>
            <person name="Murphy B.T."/>
            <person name="Linington R.G."/>
            <person name="Eustaquio A.S."/>
        </authorList>
    </citation>
    <scope>NUCLEOTIDE SEQUENCE [LARGE SCALE GENOMIC DNA]</scope>
    <source>
        <strain evidence="2 3">RL21-008-BIB-B</strain>
    </source>
</reference>
<accession>A0ABW8ZG89</accession>
<dbReference type="SUPFAM" id="SSF56601">
    <property type="entry name" value="beta-lactamase/transpeptidase-like"/>
    <property type="match status" value="1"/>
</dbReference>
<comment type="caution">
    <text evidence="2">The sequence shown here is derived from an EMBL/GenBank/DDBJ whole genome shotgun (WGS) entry which is preliminary data.</text>
</comment>
<keyword evidence="3" id="KW-1185">Reference proteome</keyword>
<feature type="domain" description="Beta-lactamase-related" evidence="1">
    <location>
        <begin position="13"/>
        <end position="306"/>
    </location>
</feature>
<proteinExistence type="predicted"/>
<evidence type="ECO:0000259" key="1">
    <source>
        <dbReference type="Pfam" id="PF00144"/>
    </source>
</evidence>
<dbReference type="GO" id="GO:0016787">
    <property type="term" value="F:hydrolase activity"/>
    <property type="evidence" value="ECO:0007669"/>
    <property type="project" value="UniProtKB-KW"/>
</dbReference>
<dbReference type="PANTHER" id="PTHR43283">
    <property type="entry name" value="BETA-LACTAMASE-RELATED"/>
    <property type="match status" value="1"/>
</dbReference>
<dbReference type="Proteomes" id="UP001629214">
    <property type="component" value="Unassembled WGS sequence"/>
</dbReference>
<protein>
    <submittedName>
        <fullName evidence="2">Serine hydrolase</fullName>
    </submittedName>
</protein>
<gene>
    <name evidence="2" type="ORF">PQR63_23450</name>
</gene>
<dbReference type="InterPro" id="IPR050789">
    <property type="entry name" value="Diverse_Enzym_Activities"/>
</dbReference>
<dbReference type="RefSeq" id="WP_408170694.1">
    <property type="nucleotide sequence ID" value="NZ_JAQQFR010000028.1"/>
</dbReference>
<dbReference type="Pfam" id="PF00144">
    <property type="entry name" value="Beta-lactamase"/>
    <property type="match status" value="1"/>
</dbReference>
<name>A0ABW8ZG89_9BURK</name>
<dbReference type="InterPro" id="IPR012338">
    <property type="entry name" value="Beta-lactam/transpept-like"/>
</dbReference>
<dbReference type="PANTHER" id="PTHR43283:SF18">
    <property type="match status" value="1"/>
</dbReference>
<dbReference type="EMBL" id="JAQQFR010000028">
    <property type="protein sequence ID" value="MFL9881373.1"/>
    <property type="molecule type" value="Genomic_DNA"/>
</dbReference>
<evidence type="ECO:0000313" key="2">
    <source>
        <dbReference type="EMBL" id="MFL9881373.1"/>
    </source>
</evidence>
<sequence>MTPQTLLRSSISEASVPGASMAVIRDGVLTMTAVGVRDNVKGEPVDNQTVFDAASLSKPMVAYAVLQLVDAGMLKLDEVLSAYVSPVVEDSPAAARITARHILTHTSGLPNLWSKDPPQVHFHPGTRFSYSSVGFSYLQRAIEAITGESLETNMKRLVFEPLRMKSSSFEWQHQYADNVAQPHENGERLDKHHPPRASASYSLQTTATDYGAFLAAVLSGERLKEATSEQWLAPAINATKGTAEHLESVPAETEKDIGWGLGWGLELGRGTFFQWGKISGVRTFVMGSRPERSGVVLFTNSNTGLRLMSDIAHVVLPGEHPAIQWLKMCVSEN</sequence>
<dbReference type="InterPro" id="IPR001466">
    <property type="entry name" value="Beta-lactam-related"/>
</dbReference>
<organism evidence="2 3">
    <name type="scientific">Herbaspirillum rhizosphaerae</name>
    <dbReference type="NCBI Taxonomy" id="346179"/>
    <lineage>
        <taxon>Bacteria</taxon>
        <taxon>Pseudomonadati</taxon>
        <taxon>Pseudomonadota</taxon>
        <taxon>Betaproteobacteria</taxon>
        <taxon>Burkholderiales</taxon>
        <taxon>Oxalobacteraceae</taxon>
        <taxon>Herbaspirillum</taxon>
    </lineage>
</organism>
<dbReference type="Gene3D" id="3.40.710.10">
    <property type="entry name" value="DD-peptidase/beta-lactamase superfamily"/>
    <property type="match status" value="1"/>
</dbReference>
<evidence type="ECO:0000313" key="3">
    <source>
        <dbReference type="Proteomes" id="UP001629214"/>
    </source>
</evidence>